<dbReference type="AlphaFoldDB" id="A0A2A4YWV6"/>
<reference evidence="5" key="2">
    <citation type="journal article" date="2018" name="ISME J.">
        <title>A dynamic microbial community with high functional redundancy inhabits the cold, oxic subseafloor aquifer.</title>
        <authorList>
            <person name="Tully B.J."/>
            <person name="Wheat C.G."/>
            <person name="Glazer B.T."/>
            <person name="Huber J.A."/>
        </authorList>
    </citation>
    <scope>NUCLEOTIDE SEQUENCE</scope>
    <source>
        <strain evidence="5">NORP83</strain>
    </source>
</reference>
<dbReference type="GO" id="GO:0003700">
    <property type="term" value="F:DNA-binding transcription factor activity"/>
    <property type="evidence" value="ECO:0007669"/>
    <property type="project" value="InterPro"/>
</dbReference>
<dbReference type="Gene3D" id="1.10.10.10">
    <property type="entry name" value="Winged helix-like DNA-binding domain superfamily/Winged helix DNA-binding domain"/>
    <property type="match status" value="1"/>
</dbReference>
<dbReference type="PANTHER" id="PTHR38445:SF9">
    <property type="entry name" value="HTH-TYPE TRANSCRIPTIONAL REPRESSOR YTRA"/>
    <property type="match status" value="1"/>
</dbReference>
<proteinExistence type="predicted"/>
<sequence>MEITIDTNGILPIYQQIVCQISNAIINGKLLAGHNLPSIRQLAYDLTLNHNTVAKAYKQLENQRIILTAGRKGTFIHNQAIQHIKQNNQREAEFLLAELMQSFKQSGISSAEVVKLLEKQLNNFRD</sequence>
<gene>
    <name evidence="5" type="ORF">COB13_12975</name>
</gene>
<dbReference type="SMART" id="SM00345">
    <property type="entry name" value="HTH_GNTR"/>
    <property type="match status" value="1"/>
</dbReference>
<keyword evidence="1" id="KW-0805">Transcription regulation</keyword>
<dbReference type="CDD" id="cd07377">
    <property type="entry name" value="WHTH_GntR"/>
    <property type="match status" value="1"/>
</dbReference>
<dbReference type="InterPro" id="IPR036388">
    <property type="entry name" value="WH-like_DNA-bd_sf"/>
</dbReference>
<organism evidence="5">
    <name type="scientific">OCS116 cluster bacterium</name>
    <dbReference type="NCBI Taxonomy" id="2030921"/>
    <lineage>
        <taxon>Bacteria</taxon>
        <taxon>Pseudomonadati</taxon>
        <taxon>Pseudomonadota</taxon>
        <taxon>Alphaproteobacteria</taxon>
        <taxon>OCS116 cluster</taxon>
    </lineage>
</organism>
<dbReference type="Pfam" id="PF00392">
    <property type="entry name" value="GntR"/>
    <property type="match status" value="1"/>
</dbReference>
<evidence type="ECO:0000256" key="2">
    <source>
        <dbReference type="ARBA" id="ARBA00023125"/>
    </source>
</evidence>
<dbReference type="InterPro" id="IPR000524">
    <property type="entry name" value="Tscrpt_reg_HTH_GntR"/>
</dbReference>
<protein>
    <recommendedName>
        <fullName evidence="4">HTH gntR-type domain-containing protein</fullName>
    </recommendedName>
</protein>
<dbReference type="PROSITE" id="PS50949">
    <property type="entry name" value="HTH_GNTR"/>
    <property type="match status" value="1"/>
</dbReference>
<keyword evidence="2" id="KW-0238">DNA-binding</keyword>
<evidence type="ECO:0000256" key="1">
    <source>
        <dbReference type="ARBA" id="ARBA00023015"/>
    </source>
</evidence>
<keyword evidence="3" id="KW-0804">Transcription</keyword>
<dbReference type="PANTHER" id="PTHR38445">
    <property type="entry name" value="HTH-TYPE TRANSCRIPTIONAL REPRESSOR YTRA"/>
    <property type="match status" value="1"/>
</dbReference>
<dbReference type="InterPro" id="IPR036390">
    <property type="entry name" value="WH_DNA-bd_sf"/>
</dbReference>
<accession>A0A2A4YWV6</accession>
<dbReference type="GO" id="GO:0003677">
    <property type="term" value="F:DNA binding"/>
    <property type="evidence" value="ECO:0007669"/>
    <property type="project" value="UniProtKB-KW"/>
</dbReference>
<evidence type="ECO:0000259" key="4">
    <source>
        <dbReference type="PROSITE" id="PS50949"/>
    </source>
</evidence>
<feature type="domain" description="HTH gntR-type" evidence="4">
    <location>
        <begin position="11"/>
        <end position="79"/>
    </location>
</feature>
<evidence type="ECO:0000256" key="3">
    <source>
        <dbReference type="ARBA" id="ARBA00023163"/>
    </source>
</evidence>
<dbReference type="SUPFAM" id="SSF46785">
    <property type="entry name" value="Winged helix' DNA-binding domain"/>
    <property type="match status" value="1"/>
</dbReference>
<comment type="caution">
    <text evidence="5">The sequence shown here is derived from an EMBL/GenBank/DDBJ whole genome shotgun (WGS) entry which is preliminary data.</text>
</comment>
<dbReference type="EMBL" id="NVUS01000019">
    <property type="protein sequence ID" value="PCI98775.1"/>
    <property type="molecule type" value="Genomic_DNA"/>
</dbReference>
<name>A0A2A4YWV6_9PROT</name>
<evidence type="ECO:0000313" key="5">
    <source>
        <dbReference type="EMBL" id="PCI98775.1"/>
    </source>
</evidence>
<reference key="1">
    <citation type="submission" date="2017-08" db="EMBL/GenBank/DDBJ databases">
        <title>A dynamic microbial community with high functional redundancy inhabits the cold, oxic subseafloor aquifer.</title>
        <authorList>
            <person name="Tully B.J."/>
            <person name="Wheat C.G."/>
            <person name="Glazer B.T."/>
            <person name="Huber J.A."/>
        </authorList>
    </citation>
    <scope>NUCLEOTIDE SEQUENCE [LARGE SCALE GENOMIC DNA]</scope>
</reference>